<evidence type="ECO:0000313" key="2">
    <source>
        <dbReference type="Proteomes" id="UP000179807"/>
    </source>
</evidence>
<dbReference type="VEuPathDB" id="TrichDB:TRFO_08236"/>
<dbReference type="GeneID" id="94828873"/>
<dbReference type="AlphaFoldDB" id="A0A1J4JNA0"/>
<dbReference type="RefSeq" id="XP_068353048.1">
    <property type="nucleotide sequence ID" value="XM_068494169.1"/>
</dbReference>
<accession>A0A1J4JNA0</accession>
<dbReference type="Proteomes" id="UP000179807">
    <property type="component" value="Unassembled WGS sequence"/>
</dbReference>
<name>A0A1J4JNA0_9EUKA</name>
<organism evidence="1 2">
    <name type="scientific">Tritrichomonas foetus</name>
    <dbReference type="NCBI Taxonomy" id="1144522"/>
    <lineage>
        <taxon>Eukaryota</taxon>
        <taxon>Metamonada</taxon>
        <taxon>Parabasalia</taxon>
        <taxon>Tritrichomonadida</taxon>
        <taxon>Tritrichomonadidae</taxon>
        <taxon>Tritrichomonas</taxon>
    </lineage>
</organism>
<reference evidence="1" key="1">
    <citation type="submission" date="2016-10" db="EMBL/GenBank/DDBJ databases">
        <authorList>
            <person name="Benchimol M."/>
            <person name="Almeida L.G."/>
            <person name="Vasconcelos A.T."/>
            <person name="Perreira-Neves A."/>
            <person name="Rosa I.A."/>
            <person name="Tasca T."/>
            <person name="Bogo M.R."/>
            <person name="de Souza W."/>
        </authorList>
    </citation>
    <scope>NUCLEOTIDE SEQUENCE [LARGE SCALE GENOMIC DNA]</scope>
    <source>
        <strain evidence="1">K</strain>
    </source>
</reference>
<comment type="caution">
    <text evidence="1">The sequence shown here is derived from an EMBL/GenBank/DDBJ whole genome shotgun (WGS) entry which is preliminary data.</text>
</comment>
<proteinExistence type="predicted"/>
<evidence type="ECO:0000313" key="1">
    <source>
        <dbReference type="EMBL" id="OHS99911.1"/>
    </source>
</evidence>
<dbReference type="EMBL" id="MLAK01000982">
    <property type="protein sequence ID" value="OHS99911.1"/>
    <property type="molecule type" value="Genomic_DNA"/>
</dbReference>
<protein>
    <submittedName>
        <fullName evidence="1">Uncharacterized protein</fullName>
    </submittedName>
</protein>
<gene>
    <name evidence="1" type="ORF">TRFO_08236</name>
</gene>
<sequence>MTFSGYGFDESDSKLQEQLNALQAKRNLCLKAIERRNNEFYMNFDTKGEASYDTSTLFILENVDSDIQSYQNHKISSDDIKKSAFAKNKEASEYVDKISKYNIQIPSLDKIESESKLLNNDKIPKLAKYYEKCVQENTRLREELNELKKRTQKS</sequence>
<keyword evidence="2" id="KW-1185">Reference proteome</keyword>